<dbReference type="EMBL" id="OM869535">
    <property type="protein sequence ID" value="UPW41036.1"/>
    <property type="molecule type" value="Genomic_DNA"/>
</dbReference>
<name>A0A976R593_9VIRU</name>
<protein>
    <submittedName>
        <fullName evidence="2">DNA pilot protein</fullName>
    </submittedName>
</protein>
<sequence length="358" mass="37963">MAVLNQYGVDVSHLLKASGSNNVSGIHSSRPLGQREAARAAWDAKYNSGLPSGSSSIESLLSRLDSIRAQNNSWSAQQAQKQMDFQSAEALKNRLFNAEQAGLDRQWQEYMSSTSHQREVKDLQAAGLNPILSASGGAPVTSGATASYSGTPSGAKGDTDTSMASALASIVGSMMSAQASMFNTVTSANTSRDLAQIQSNTQLQTAAMSAASADRVSQRQSQTSLAVARLQSQTSLTTANINSIATQAAARIHADATKVSASIHAAAQRYGYDVSAMTQKELAGFNAELQKQLKQQGIDADLSLQYNSQQHDIFMAENYPTTLFGSLNSGSVLKNLFDVLAPGLTDDYWNFGNSGSRK</sequence>
<evidence type="ECO:0000256" key="1">
    <source>
        <dbReference type="SAM" id="MobiDB-lite"/>
    </source>
</evidence>
<feature type="compositionally biased region" description="Polar residues" evidence="1">
    <location>
        <begin position="142"/>
        <end position="152"/>
    </location>
</feature>
<organism evidence="2">
    <name type="scientific">Sigmofec virus UA08Rod_5692</name>
    <dbReference type="NCBI Taxonomy" id="2929436"/>
    <lineage>
        <taxon>Viruses</taxon>
        <taxon>Monodnaviria</taxon>
        <taxon>Sangervirae</taxon>
        <taxon>Phixviricota</taxon>
        <taxon>Malgrandaviricetes</taxon>
        <taxon>Petitvirales</taxon>
        <taxon>Microviridae</taxon>
    </lineage>
</organism>
<evidence type="ECO:0000313" key="2">
    <source>
        <dbReference type="EMBL" id="UPW41036.1"/>
    </source>
</evidence>
<accession>A0A976R593</accession>
<proteinExistence type="predicted"/>
<feature type="region of interest" description="Disordered" evidence="1">
    <location>
        <begin position="139"/>
        <end position="160"/>
    </location>
</feature>
<reference evidence="2" key="1">
    <citation type="submission" date="2022-02" db="EMBL/GenBank/DDBJ databases">
        <title>Towards deciphering the DNA virus diversity associated with rodent species in the families Cricetidae and Heteromyidae.</title>
        <authorList>
            <person name="Lund M."/>
            <person name="Larsen B.B."/>
            <person name="Gryseels S."/>
            <person name="Kraberger S."/>
            <person name="Rowsey D.M."/>
            <person name="Steger L."/>
            <person name="Yule K.M."/>
            <person name="Upham N.S."/>
            <person name="Worobey M."/>
            <person name="Van Doorslaer K."/>
            <person name="Varsani A."/>
        </authorList>
    </citation>
    <scope>NUCLEOTIDE SEQUENCE</scope>
    <source>
        <strain evidence="2">UA08Rod_5692</strain>
    </source>
</reference>